<keyword evidence="6" id="KW-0503">Monooxygenase</keyword>
<evidence type="ECO:0000256" key="1">
    <source>
        <dbReference type="ARBA" id="ARBA00022630"/>
    </source>
</evidence>
<gene>
    <name evidence="6" type="ORF">PGRI_027620</name>
</gene>
<keyword evidence="4" id="KW-0812">Transmembrane</keyword>
<dbReference type="EMBL" id="LHQR01000065">
    <property type="protein sequence ID" value="KXG48892.1"/>
    <property type="molecule type" value="Genomic_DNA"/>
</dbReference>
<dbReference type="PANTHER" id="PTHR46865">
    <property type="entry name" value="OXIDOREDUCTASE-RELATED"/>
    <property type="match status" value="1"/>
</dbReference>
<dbReference type="GeneID" id="63705775"/>
<organism evidence="6 7">
    <name type="scientific">Penicillium patulum</name>
    <name type="common">Penicillium griseofulvum</name>
    <dbReference type="NCBI Taxonomy" id="5078"/>
    <lineage>
        <taxon>Eukaryota</taxon>
        <taxon>Fungi</taxon>
        <taxon>Dikarya</taxon>
        <taxon>Ascomycota</taxon>
        <taxon>Pezizomycotina</taxon>
        <taxon>Eurotiomycetes</taxon>
        <taxon>Eurotiomycetidae</taxon>
        <taxon>Eurotiales</taxon>
        <taxon>Aspergillaceae</taxon>
        <taxon>Penicillium</taxon>
    </lineage>
</organism>
<dbReference type="GO" id="GO:0071949">
    <property type="term" value="F:FAD binding"/>
    <property type="evidence" value="ECO:0007669"/>
    <property type="project" value="InterPro"/>
</dbReference>
<proteinExistence type="predicted"/>
<dbReference type="PANTHER" id="PTHR46865:SF7">
    <property type="entry name" value="MONOOXYGENASE, PUTATIVE (AFU_ORTHOLOGUE AFUA_8G07040)-RELATED"/>
    <property type="match status" value="1"/>
</dbReference>
<comment type="caution">
    <text evidence="6">The sequence shown here is derived from an EMBL/GenBank/DDBJ whole genome shotgun (WGS) entry which is preliminary data.</text>
</comment>
<dbReference type="OMA" id="DDFYCEH"/>
<evidence type="ECO:0000256" key="2">
    <source>
        <dbReference type="ARBA" id="ARBA00022827"/>
    </source>
</evidence>
<evidence type="ECO:0000256" key="3">
    <source>
        <dbReference type="ARBA" id="ARBA00023002"/>
    </source>
</evidence>
<sequence>MAPLKILICGGGLAGNALAFWLSKLGHDVTVVERWPSLRATGLQIDLRGSGIKVLKRMGLEEAFRARSVQEQGLEFVNSSGKQKAYFPANKTGQGLQSFTTDYEIMRGDLCRLFHDATKDRVKYIFGMTVKSFEENDGSIEVLFSDGNKDHFDLLVGADGQGSRIRKLILGSGMPDPFNSLSIYTGYFTIPQPIQKGEQYISTVYMAPGKRMVFTRRHNAQSIQAYLLYVGDQERLSSAPKGDVNEEKAALAEVFQGAGWQTDRILKALETSDDFYLERLGLVKMDVWSQGQVVLVGDAAYCPSAVTGMGTTSSLVGAYILAGEISRYCGRADKNIADMDGTKDGLLTAIKQYEQTFRPFMNQVQKGLSKDSNNLAKAPSSSIGIAILNFFLGIIAFLRLDAFAKFASREEVRGWDLPGYEEMVQGQE</sequence>
<dbReference type="AlphaFoldDB" id="A0A135LIU2"/>
<evidence type="ECO:0000259" key="5">
    <source>
        <dbReference type="Pfam" id="PF01494"/>
    </source>
</evidence>
<feature type="domain" description="FAD-binding" evidence="5">
    <location>
        <begin position="5"/>
        <end position="334"/>
    </location>
</feature>
<evidence type="ECO:0000256" key="4">
    <source>
        <dbReference type="SAM" id="Phobius"/>
    </source>
</evidence>
<dbReference type="GO" id="GO:0004497">
    <property type="term" value="F:monooxygenase activity"/>
    <property type="evidence" value="ECO:0007669"/>
    <property type="project" value="UniProtKB-KW"/>
</dbReference>
<keyword evidence="4" id="KW-1133">Transmembrane helix</keyword>
<dbReference type="Proteomes" id="UP000070168">
    <property type="component" value="Unassembled WGS sequence"/>
</dbReference>
<dbReference type="OrthoDB" id="655030at2759"/>
<dbReference type="RefSeq" id="XP_040647428.1">
    <property type="nucleotide sequence ID" value="XM_040790475.1"/>
</dbReference>
<keyword evidence="7" id="KW-1185">Reference proteome</keyword>
<dbReference type="STRING" id="5078.A0A135LIU2"/>
<dbReference type="Gene3D" id="3.50.50.60">
    <property type="entry name" value="FAD/NAD(P)-binding domain"/>
    <property type="match status" value="1"/>
</dbReference>
<keyword evidence="1" id="KW-0285">Flavoprotein</keyword>
<dbReference type="InterPro" id="IPR051704">
    <property type="entry name" value="FAD_aromatic-hydroxylase"/>
</dbReference>
<reference evidence="6 7" key="1">
    <citation type="journal article" date="2016" name="BMC Genomics">
        <title>Genome sequencing and secondary metabolism of the postharvest pathogen Penicillium griseofulvum.</title>
        <authorList>
            <person name="Banani H."/>
            <person name="Marcet-Houben M."/>
            <person name="Ballester A.R."/>
            <person name="Abbruscato P."/>
            <person name="Gonzalez-Candelas L."/>
            <person name="Gabaldon T."/>
            <person name="Spadaro D."/>
        </authorList>
    </citation>
    <scope>NUCLEOTIDE SEQUENCE [LARGE SCALE GENOMIC DNA]</scope>
    <source>
        <strain evidence="6 7">PG3</strain>
    </source>
</reference>
<feature type="transmembrane region" description="Helical" evidence="4">
    <location>
        <begin position="382"/>
        <end position="400"/>
    </location>
</feature>
<dbReference type="SUPFAM" id="SSF51905">
    <property type="entry name" value="FAD/NAD(P)-binding domain"/>
    <property type="match status" value="1"/>
</dbReference>
<protein>
    <submittedName>
        <fullName evidence="6">Monooxygenase, FAD-binding</fullName>
    </submittedName>
</protein>
<evidence type="ECO:0000313" key="6">
    <source>
        <dbReference type="EMBL" id="KXG48892.1"/>
    </source>
</evidence>
<name>A0A135LIU2_PENPA</name>
<dbReference type="Pfam" id="PF01494">
    <property type="entry name" value="FAD_binding_3"/>
    <property type="match status" value="1"/>
</dbReference>
<evidence type="ECO:0000313" key="7">
    <source>
        <dbReference type="Proteomes" id="UP000070168"/>
    </source>
</evidence>
<keyword evidence="4" id="KW-0472">Membrane</keyword>
<dbReference type="InterPro" id="IPR002938">
    <property type="entry name" value="FAD-bd"/>
</dbReference>
<accession>A0A135LIU2</accession>
<keyword evidence="3" id="KW-0560">Oxidoreductase</keyword>
<dbReference type="PRINTS" id="PR00420">
    <property type="entry name" value="RNGMNOXGNASE"/>
</dbReference>
<keyword evidence="2" id="KW-0274">FAD</keyword>
<dbReference type="InterPro" id="IPR036188">
    <property type="entry name" value="FAD/NAD-bd_sf"/>
</dbReference>